<sequence length="127" mass="13351">MKKVLVGVLSASLLLTGGAVTYAGTAWQNNISVYVPNHNGPGGNTKYQTKATSSAQAGLRLHATQGVTLDVRTKGTNGAAAWKRGVKGGNTYSVPSVTVSGNQERLEFSSNIFEGKNVNAILDWRSN</sequence>
<accession>A0A1B1S622</accession>
<evidence type="ECO:0000313" key="3">
    <source>
        <dbReference type="Proteomes" id="UP000053354"/>
    </source>
</evidence>
<keyword evidence="2" id="KW-0614">Plasmid</keyword>
<reference evidence="2" key="1">
    <citation type="submission" date="2016-10" db="EMBL/GenBank/DDBJ databases">
        <authorList>
            <person name="See-Too W.S."/>
        </authorList>
    </citation>
    <scope>NUCLEOTIDE SEQUENCE</scope>
    <source>
        <strain evidence="2">L10.15</strain>
        <plasmid evidence="2">pPS15-2</plasmid>
    </source>
</reference>
<evidence type="ECO:0000313" key="2">
    <source>
        <dbReference type="EMBL" id="ANU28627.1"/>
    </source>
</evidence>
<proteinExistence type="predicted"/>
<name>A0A1B1S622_9BACL</name>
<organism evidence="2 3">
    <name type="scientific">Planococcus versutus</name>
    <dbReference type="NCBI Taxonomy" id="1302659"/>
    <lineage>
        <taxon>Bacteria</taxon>
        <taxon>Bacillati</taxon>
        <taxon>Bacillota</taxon>
        <taxon>Bacilli</taxon>
        <taxon>Bacillales</taxon>
        <taxon>Caryophanaceae</taxon>
        <taxon>Planococcus</taxon>
    </lineage>
</organism>
<protein>
    <submittedName>
        <fullName evidence="2">Uncharacterized protein</fullName>
    </submittedName>
</protein>
<dbReference type="AlphaFoldDB" id="A0A1B1S622"/>
<keyword evidence="3" id="KW-1185">Reference proteome</keyword>
<keyword evidence="1" id="KW-0732">Signal</keyword>
<dbReference type="EMBL" id="CP016542">
    <property type="protein sequence ID" value="ANU28627.1"/>
    <property type="molecule type" value="Genomic_DNA"/>
</dbReference>
<evidence type="ECO:0000256" key="1">
    <source>
        <dbReference type="SAM" id="SignalP"/>
    </source>
</evidence>
<feature type="signal peptide" evidence="1">
    <location>
        <begin position="1"/>
        <end position="23"/>
    </location>
</feature>
<geneLocation type="plasmid" evidence="2 3">
    <name>pPS15-2</name>
</geneLocation>
<dbReference type="RefSeq" id="WP_049694580.1">
    <property type="nucleotide sequence ID" value="NZ_CP016542.2"/>
</dbReference>
<feature type="chain" id="PRO_5038763121" evidence="1">
    <location>
        <begin position="24"/>
        <end position="127"/>
    </location>
</feature>
<dbReference type="Proteomes" id="UP000053354">
    <property type="component" value="Plasmid pPS15-2"/>
</dbReference>
<dbReference type="KEGG" id="pll:I858_016760"/>
<gene>
    <name evidence="2" type="ORF">I858_016760</name>
</gene>